<protein>
    <recommendedName>
        <fullName evidence="5">Extracellular membrane protein CFEM domain-containing protein</fullName>
    </recommendedName>
</protein>
<keyword evidence="4" id="KW-1185">Reference proteome</keyword>
<keyword evidence="2" id="KW-0732">Signal</keyword>
<evidence type="ECO:0000313" key="4">
    <source>
        <dbReference type="Proteomes" id="UP000722485"/>
    </source>
</evidence>
<gene>
    <name evidence="3" type="ORF">G7Z17_g9044</name>
</gene>
<dbReference type="EMBL" id="JAANBB010000246">
    <property type="protein sequence ID" value="KAF7545596.1"/>
    <property type="molecule type" value="Genomic_DNA"/>
</dbReference>
<feature type="chain" id="PRO_5040107776" description="Extracellular membrane protein CFEM domain-containing protein" evidence="2">
    <location>
        <begin position="19"/>
        <end position="261"/>
    </location>
</feature>
<feature type="region of interest" description="Disordered" evidence="1">
    <location>
        <begin position="132"/>
        <end position="242"/>
    </location>
</feature>
<evidence type="ECO:0000256" key="2">
    <source>
        <dbReference type="SAM" id="SignalP"/>
    </source>
</evidence>
<evidence type="ECO:0000313" key="3">
    <source>
        <dbReference type="EMBL" id="KAF7545596.1"/>
    </source>
</evidence>
<comment type="caution">
    <text evidence="3">The sequence shown here is derived from an EMBL/GenBank/DDBJ whole genome shotgun (WGS) entry which is preliminary data.</text>
</comment>
<reference evidence="3" key="1">
    <citation type="submission" date="2020-03" db="EMBL/GenBank/DDBJ databases">
        <title>Draft Genome Sequence of Cylindrodendrum hubeiense.</title>
        <authorList>
            <person name="Buettner E."/>
            <person name="Kellner H."/>
        </authorList>
    </citation>
    <scope>NUCLEOTIDE SEQUENCE</scope>
    <source>
        <strain evidence="3">IHI 201604</strain>
    </source>
</reference>
<proteinExistence type="predicted"/>
<feature type="compositionally biased region" description="Polar residues" evidence="1">
    <location>
        <begin position="165"/>
        <end position="185"/>
    </location>
</feature>
<dbReference type="AlphaFoldDB" id="A0A9P5H4Q6"/>
<dbReference type="OrthoDB" id="5153418at2759"/>
<sequence>MIPSIPIAFAALASLALAENRVFRGLGDSACQACLAKVEAACKGPISSDQFNDCFCDADGDAWANLEDCLTVETDCDKTKESILGYYGAHCFAWKDDEEEEFCVDASQDNELKMSIADSFCDEFITLSSSVKSTTATEESSSKQTTESEAAESETVQAETTTSEQRSISTPTSEAEAQQSTSQDVATTTRTAGGSTATKSNNGSNNDEDDDDDDDSNDDGNDDSSNDDGNDDNSNGGSNLSSMSVSGLAMLALWTGYMLSS</sequence>
<feature type="compositionally biased region" description="Acidic residues" evidence="1">
    <location>
        <begin position="206"/>
        <end position="231"/>
    </location>
</feature>
<accession>A0A9P5H4Q6</accession>
<evidence type="ECO:0000256" key="1">
    <source>
        <dbReference type="SAM" id="MobiDB-lite"/>
    </source>
</evidence>
<feature type="compositionally biased region" description="Low complexity" evidence="1">
    <location>
        <begin position="232"/>
        <end position="242"/>
    </location>
</feature>
<name>A0A9P5H4Q6_9HYPO</name>
<feature type="compositionally biased region" description="Low complexity" evidence="1">
    <location>
        <begin position="186"/>
        <end position="205"/>
    </location>
</feature>
<dbReference type="Proteomes" id="UP000722485">
    <property type="component" value="Unassembled WGS sequence"/>
</dbReference>
<feature type="compositionally biased region" description="Low complexity" evidence="1">
    <location>
        <begin position="132"/>
        <end position="164"/>
    </location>
</feature>
<organism evidence="3 4">
    <name type="scientific">Cylindrodendrum hubeiense</name>
    <dbReference type="NCBI Taxonomy" id="595255"/>
    <lineage>
        <taxon>Eukaryota</taxon>
        <taxon>Fungi</taxon>
        <taxon>Dikarya</taxon>
        <taxon>Ascomycota</taxon>
        <taxon>Pezizomycotina</taxon>
        <taxon>Sordariomycetes</taxon>
        <taxon>Hypocreomycetidae</taxon>
        <taxon>Hypocreales</taxon>
        <taxon>Nectriaceae</taxon>
        <taxon>Cylindrodendrum</taxon>
    </lineage>
</organism>
<evidence type="ECO:0008006" key="5">
    <source>
        <dbReference type="Google" id="ProtNLM"/>
    </source>
</evidence>
<feature type="signal peptide" evidence="2">
    <location>
        <begin position="1"/>
        <end position="18"/>
    </location>
</feature>